<dbReference type="HOGENOM" id="CLU_3199225_0_0_4"/>
<dbReference type="Proteomes" id="UP000005837">
    <property type="component" value="Unassembled WGS sequence"/>
</dbReference>
<protein>
    <submittedName>
        <fullName evidence="1">Uncharacterized protein</fullName>
    </submittedName>
</protein>
<dbReference type="EMBL" id="ACEA01000017">
    <property type="protein sequence ID" value="EEG24362.1"/>
    <property type="molecule type" value="Genomic_DNA"/>
</dbReference>
<comment type="caution">
    <text evidence="1">The sequence shown here is derived from an EMBL/GenBank/DDBJ whole genome shotgun (WGS) entry which is preliminary data.</text>
</comment>
<reference evidence="1 2" key="1">
    <citation type="submission" date="2009-01" db="EMBL/GenBank/DDBJ databases">
        <authorList>
            <person name="Fulton L."/>
            <person name="Clifton S."/>
            <person name="Chinwalla A.T."/>
            <person name="Mitreva M."/>
            <person name="Sodergren E."/>
            <person name="Weinstock G."/>
            <person name="Clifton S."/>
            <person name="Dooling D.J."/>
            <person name="Fulton B."/>
            <person name="Minx P."/>
            <person name="Pepin K.H."/>
            <person name="Johnson M."/>
            <person name="Bhonagiri V."/>
            <person name="Nash W.E."/>
            <person name="Mardis E.R."/>
            <person name="Wilson R.K."/>
        </authorList>
    </citation>
    <scope>NUCLEOTIDE SEQUENCE [LARGE SCALE GENOMIC DNA]</scope>
    <source>
        <strain evidence="1 2">ATCC 23834</strain>
    </source>
</reference>
<name>C0DUG4_EIKCO</name>
<gene>
    <name evidence="1" type="ORF">EIKCOROL_00996</name>
</gene>
<evidence type="ECO:0000313" key="1">
    <source>
        <dbReference type="EMBL" id="EEG24362.1"/>
    </source>
</evidence>
<evidence type="ECO:0000313" key="2">
    <source>
        <dbReference type="Proteomes" id="UP000005837"/>
    </source>
</evidence>
<dbReference type="AlphaFoldDB" id="C0DUG4"/>
<proteinExistence type="predicted"/>
<sequence>MVRLDEPTMYEEVSILVILHHTAIATSIKKRLPESLSALSGSLSL</sequence>
<accession>C0DUG4</accession>
<organism evidence="1 2">
    <name type="scientific">Eikenella corrodens ATCC 23834</name>
    <dbReference type="NCBI Taxonomy" id="546274"/>
    <lineage>
        <taxon>Bacteria</taxon>
        <taxon>Pseudomonadati</taxon>
        <taxon>Pseudomonadota</taxon>
        <taxon>Betaproteobacteria</taxon>
        <taxon>Neisseriales</taxon>
        <taxon>Neisseriaceae</taxon>
        <taxon>Eikenella</taxon>
    </lineage>
</organism>